<accession>W4GDR2</accession>
<dbReference type="EMBL" id="KI913133">
    <property type="protein sequence ID" value="ETV77416.1"/>
    <property type="molecule type" value="Genomic_DNA"/>
</dbReference>
<dbReference type="VEuPathDB" id="FungiDB:H257_08835"/>
<dbReference type="AlphaFoldDB" id="W4GDR2"/>
<sequence>MRFTIEPFPFYPSDLVVIIFALPFRRQRKHRRGGSPRPVPPEPLVVGPVSVQDAPVERATANIAIPMAPLQLATCQTAPTMPKTATIAFPTAVESALARNPTTPNPKAFARPMVAALTRGLV</sequence>
<gene>
    <name evidence="1" type="ORF">H257_08835</name>
</gene>
<evidence type="ECO:0000313" key="1">
    <source>
        <dbReference type="EMBL" id="ETV77416.1"/>
    </source>
</evidence>
<name>W4GDR2_APHAT</name>
<dbReference type="RefSeq" id="XP_009833203.1">
    <property type="nucleotide sequence ID" value="XM_009834901.1"/>
</dbReference>
<protein>
    <submittedName>
        <fullName evidence="1">Uncharacterized protein</fullName>
    </submittedName>
</protein>
<proteinExistence type="predicted"/>
<dbReference type="GeneID" id="20810831"/>
<organism evidence="1">
    <name type="scientific">Aphanomyces astaci</name>
    <name type="common">Crayfish plague agent</name>
    <dbReference type="NCBI Taxonomy" id="112090"/>
    <lineage>
        <taxon>Eukaryota</taxon>
        <taxon>Sar</taxon>
        <taxon>Stramenopiles</taxon>
        <taxon>Oomycota</taxon>
        <taxon>Saprolegniomycetes</taxon>
        <taxon>Saprolegniales</taxon>
        <taxon>Verrucalvaceae</taxon>
        <taxon>Aphanomyces</taxon>
    </lineage>
</organism>
<reference evidence="1" key="1">
    <citation type="submission" date="2013-12" db="EMBL/GenBank/DDBJ databases">
        <title>The Genome Sequence of Aphanomyces astaci APO3.</title>
        <authorList>
            <consortium name="The Broad Institute Genomics Platform"/>
            <person name="Russ C."/>
            <person name="Tyler B."/>
            <person name="van West P."/>
            <person name="Dieguez-Uribeondo J."/>
            <person name="Young S.K."/>
            <person name="Zeng Q."/>
            <person name="Gargeya S."/>
            <person name="Fitzgerald M."/>
            <person name="Abouelleil A."/>
            <person name="Alvarado L."/>
            <person name="Chapman S.B."/>
            <person name="Gainer-Dewar J."/>
            <person name="Goldberg J."/>
            <person name="Griggs A."/>
            <person name="Gujja S."/>
            <person name="Hansen M."/>
            <person name="Howarth C."/>
            <person name="Imamovic A."/>
            <person name="Ireland A."/>
            <person name="Larimer J."/>
            <person name="McCowan C."/>
            <person name="Murphy C."/>
            <person name="Pearson M."/>
            <person name="Poon T.W."/>
            <person name="Priest M."/>
            <person name="Roberts A."/>
            <person name="Saif S."/>
            <person name="Shea T."/>
            <person name="Sykes S."/>
            <person name="Wortman J."/>
            <person name="Nusbaum C."/>
            <person name="Birren B."/>
        </authorList>
    </citation>
    <scope>NUCLEOTIDE SEQUENCE [LARGE SCALE GENOMIC DNA]</scope>
    <source>
        <strain evidence="1">APO3</strain>
    </source>
</reference>